<keyword evidence="4 16" id="KW-0132">Cell division</keyword>
<keyword evidence="7 16" id="KW-0812">Transmembrane</keyword>
<evidence type="ECO:0000256" key="15">
    <source>
        <dbReference type="ARBA" id="ARBA00023316"/>
    </source>
</evidence>
<organism evidence="19 20">
    <name type="scientific">Ferrimonas gelatinilytica</name>
    <dbReference type="NCBI Taxonomy" id="1255257"/>
    <lineage>
        <taxon>Bacteria</taxon>
        <taxon>Pseudomonadati</taxon>
        <taxon>Pseudomonadota</taxon>
        <taxon>Gammaproteobacteria</taxon>
        <taxon>Alteromonadales</taxon>
        <taxon>Ferrimonadaceae</taxon>
        <taxon>Ferrimonas</taxon>
    </lineage>
</organism>
<keyword evidence="8 16" id="KW-0378">Hydrolase</keyword>
<protein>
    <recommendedName>
        <fullName evidence="16">Peptidoglycan D,D-transpeptidase FtsI</fullName>
        <ecNumber evidence="16">3.4.16.4</ecNumber>
    </recommendedName>
    <alternativeName>
        <fullName evidence="16">Penicillin-binding protein 3</fullName>
        <shortName evidence="16">PBP-3</shortName>
    </alternativeName>
</protein>
<dbReference type="SUPFAM" id="SSF56601">
    <property type="entry name" value="beta-lactamase/transpeptidase-like"/>
    <property type="match status" value="1"/>
</dbReference>
<evidence type="ECO:0000259" key="18">
    <source>
        <dbReference type="Pfam" id="PF03717"/>
    </source>
</evidence>
<feature type="domain" description="Penicillin-binding protein transpeptidase" evidence="17">
    <location>
        <begin position="254"/>
        <end position="549"/>
    </location>
</feature>
<dbReference type="Gene3D" id="3.30.450.330">
    <property type="match status" value="1"/>
</dbReference>
<dbReference type="Gene3D" id="3.90.1310.10">
    <property type="entry name" value="Penicillin-binding protein 2a (Domain 2)"/>
    <property type="match status" value="1"/>
</dbReference>
<evidence type="ECO:0000313" key="20">
    <source>
        <dbReference type="Proteomes" id="UP001501600"/>
    </source>
</evidence>
<dbReference type="InterPro" id="IPR001460">
    <property type="entry name" value="PCN-bd_Tpept"/>
</dbReference>
<dbReference type="PANTHER" id="PTHR30627:SF1">
    <property type="entry name" value="PEPTIDOGLYCAN D,D-TRANSPEPTIDASE FTSI"/>
    <property type="match status" value="1"/>
</dbReference>
<dbReference type="PANTHER" id="PTHR30627">
    <property type="entry name" value="PEPTIDOGLYCAN D,D-TRANSPEPTIDASE"/>
    <property type="match status" value="1"/>
</dbReference>
<evidence type="ECO:0000256" key="12">
    <source>
        <dbReference type="ARBA" id="ARBA00023136"/>
    </source>
</evidence>
<comment type="catalytic activity">
    <reaction evidence="16">
        <text>Preferential cleavage: (Ac)2-L-Lys-D-Ala-|-D-Ala. Also transpeptidation of peptidyl-alanyl moieties that are N-acyl substituents of D-alanine.</text>
        <dbReference type="EC" id="3.4.16.4"/>
    </reaction>
</comment>
<comment type="function">
    <text evidence="16">Catalyzes cross-linking of the peptidoglycan cell wall at the division septum.</text>
</comment>
<dbReference type="RefSeq" id="WP_345317708.1">
    <property type="nucleotide sequence ID" value="NZ_BAABLF010000029.1"/>
</dbReference>
<dbReference type="InterPro" id="IPR037532">
    <property type="entry name" value="FtsI_transpept"/>
</dbReference>
<evidence type="ECO:0000256" key="11">
    <source>
        <dbReference type="ARBA" id="ARBA00022989"/>
    </source>
</evidence>
<dbReference type="Pfam" id="PF00905">
    <property type="entry name" value="Transpeptidase"/>
    <property type="match status" value="1"/>
</dbReference>
<dbReference type="InterPro" id="IPR050515">
    <property type="entry name" value="Beta-lactam/transpept"/>
</dbReference>
<name>A0ABP9SFC0_9GAMM</name>
<evidence type="ECO:0000256" key="7">
    <source>
        <dbReference type="ARBA" id="ARBA00022692"/>
    </source>
</evidence>
<accession>A0ABP9SFC0</accession>
<keyword evidence="9 16" id="KW-0133">Cell shape</keyword>
<dbReference type="Gene3D" id="3.40.710.10">
    <property type="entry name" value="DD-peptidase/beta-lactamase superfamily"/>
    <property type="match status" value="1"/>
</dbReference>
<keyword evidence="12 16" id="KW-0472">Membrane</keyword>
<evidence type="ECO:0000259" key="17">
    <source>
        <dbReference type="Pfam" id="PF00905"/>
    </source>
</evidence>
<dbReference type="InterPro" id="IPR012338">
    <property type="entry name" value="Beta-lactam/transpept-like"/>
</dbReference>
<dbReference type="SUPFAM" id="SSF56519">
    <property type="entry name" value="Penicillin binding protein dimerisation domain"/>
    <property type="match status" value="1"/>
</dbReference>
<keyword evidence="3 16" id="KW-0997">Cell inner membrane</keyword>
<evidence type="ECO:0000256" key="9">
    <source>
        <dbReference type="ARBA" id="ARBA00022960"/>
    </source>
</evidence>
<feature type="domain" description="Penicillin-binding protein dimerisation" evidence="18">
    <location>
        <begin position="62"/>
        <end position="214"/>
    </location>
</feature>
<evidence type="ECO:0000256" key="8">
    <source>
        <dbReference type="ARBA" id="ARBA00022801"/>
    </source>
</evidence>
<keyword evidence="6 16" id="KW-0645">Protease</keyword>
<evidence type="ECO:0000313" key="19">
    <source>
        <dbReference type="EMBL" id="GAA5194343.1"/>
    </source>
</evidence>
<evidence type="ECO:0000256" key="10">
    <source>
        <dbReference type="ARBA" id="ARBA00022984"/>
    </source>
</evidence>
<evidence type="ECO:0000256" key="16">
    <source>
        <dbReference type="HAMAP-Rule" id="MF_02080"/>
    </source>
</evidence>
<keyword evidence="11 16" id="KW-1133">Transmembrane helix</keyword>
<feature type="active site" description="Acyl-ester intermediate" evidence="16">
    <location>
        <position position="301"/>
    </location>
</feature>
<comment type="similarity">
    <text evidence="16">Belongs to the transpeptidase family. FtsI subfamily.</text>
</comment>
<evidence type="ECO:0000256" key="5">
    <source>
        <dbReference type="ARBA" id="ARBA00022645"/>
    </source>
</evidence>
<keyword evidence="15 16" id="KW-0961">Cell wall biogenesis/degradation</keyword>
<evidence type="ECO:0000256" key="1">
    <source>
        <dbReference type="ARBA" id="ARBA00004370"/>
    </source>
</evidence>
<comment type="pathway">
    <text evidence="16">Cell wall biogenesis; peptidoglycan biosynthesis.</text>
</comment>
<dbReference type="Proteomes" id="UP001501600">
    <property type="component" value="Unassembled WGS sequence"/>
</dbReference>
<comment type="caution">
    <text evidence="19">The sequence shown here is derived from an EMBL/GenBank/DDBJ whole genome shotgun (WGS) entry which is preliminary data.</text>
</comment>
<dbReference type="InterPro" id="IPR036138">
    <property type="entry name" value="PBP_dimer_sf"/>
</dbReference>
<evidence type="ECO:0000256" key="14">
    <source>
        <dbReference type="ARBA" id="ARBA00023306"/>
    </source>
</evidence>
<keyword evidence="13 16" id="KW-0717">Septation</keyword>
<keyword evidence="14 16" id="KW-0131">Cell cycle</keyword>
<evidence type="ECO:0000256" key="4">
    <source>
        <dbReference type="ARBA" id="ARBA00022618"/>
    </source>
</evidence>
<dbReference type="EMBL" id="BAABLF010000029">
    <property type="protein sequence ID" value="GAA5194343.1"/>
    <property type="molecule type" value="Genomic_DNA"/>
</dbReference>
<dbReference type="HAMAP" id="MF_02080">
    <property type="entry name" value="FtsI_transpept"/>
    <property type="match status" value="1"/>
</dbReference>
<reference evidence="20" key="1">
    <citation type="journal article" date="2019" name="Int. J. Syst. Evol. Microbiol.">
        <title>The Global Catalogue of Microorganisms (GCM) 10K type strain sequencing project: providing services to taxonomists for standard genome sequencing and annotation.</title>
        <authorList>
            <consortium name="The Broad Institute Genomics Platform"/>
            <consortium name="The Broad Institute Genome Sequencing Center for Infectious Disease"/>
            <person name="Wu L."/>
            <person name="Ma J."/>
        </authorList>
    </citation>
    <scope>NUCLEOTIDE SEQUENCE [LARGE SCALE GENOMIC DNA]</scope>
    <source>
        <strain evidence="20">JCM 18720</strain>
    </source>
</reference>
<keyword evidence="5 16" id="KW-0121">Carboxypeptidase</keyword>
<comment type="subcellular location">
    <subcellularLocation>
        <location evidence="16">Cell inner membrane</location>
        <topology evidence="16">Single-pass membrane protein</topology>
    </subcellularLocation>
    <subcellularLocation>
        <location evidence="1">Membrane</location>
    </subcellularLocation>
</comment>
<sequence>MSRQAKQKLKPTPFRWRLQLVYAVILTVFGGIGARAAWIQVVEPERLRYESDLRTLRTTTSEVQRGMITDRHGEMLAVSVPVMAAFADPKMVRDGNGFSDLRRWRALADVLELDPDTLVRRVRDNRGRFLYLKRQVTPAVADYIRELKIPGIALKPESRRYYPAGEITGQLIGLTNIDDRGIEGLERNFDDWLTGSPTKTQIRRARRGEVVETLSVLEEGEHPNDLVLSLDMRLQTLAYKALKKATALHMATSGSLVIIDVPTGEILAMANTPSFNPNQRSDIQPYQMRNRAMTDAYEPGSVVKPLVVAAALEKGLVRHDDILDTSPGWMRVSGGLVRDGRNHGKQDVGTLLVKSSNIGMTKLALQMDVEELLAFYADFGLGTYSGVNLDGEATGNVPKRHRWSEHERATLSFGYGLTATPLQLARIYAVLGAGGIARPASILKQRVVPEGERVLSEQVAHQVVDMLTRVTEPGGTARRAAIDGYRVAGKTGTSRKAVAGGYGEDYVTLFGGLAPAHNPRLAMAVVINEPQGDSYYGGTVAAPVFAEVMAGALQLLNVEPQLNPASGRLAAVERRGGGDEVTR</sequence>
<dbReference type="Pfam" id="PF03717">
    <property type="entry name" value="PBP_dimer"/>
    <property type="match status" value="1"/>
</dbReference>
<proteinExistence type="inferred from homology"/>
<feature type="transmembrane region" description="Helical" evidence="16">
    <location>
        <begin position="20"/>
        <end position="38"/>
    </location>
</feature>
<evidence type="ECO:0000256" key="3">
    <source>
        <dbReference type="ARBA" id="ARBA00022519"/>
    </source>
</evidence>
<evidence type="ECO:0000256" key="2">
    <source>
        <dbReference type="ARBA" id="ARBA00022475"/>
    </source>
</evidence>
<keyword evidence="10 16" id="KW-0573">Peptidoglycan synthesis</keyword>
<keyword evidence="2 16" id="KW-1003">Cell membrane</keyword>
<evidence type="ECO:0000256" key="13">
    <source>
        <dbReference type="ARBA" id="ARBA00023210"/>
    </source>
</evidence>
<keyword evidence="20" id="KW-1185">Reference proteome</keyword>
<dbReference type="EC" id="3.4.16.4" evidence="16"/>
<gene>
    <name evidence="16" type="primary">ftsI</name>
    <name evidence="19" type="ORF">GCM10025772_27110</name>
</gene>
<evidence type="ECO:0000256" key="6">
    <source>
        <dbReference type="ARBA" id="ARBA00022670"/>
    </source>
</evidence>
<dbReference type="InterPro" id="IPR005311">
    <property type="entry name" value="PBP_dimer"/>
</dbReference>